<dbReference type="AlphaFoldDB" id="A0A024VFW6"/>
<sequence>MNLNLKGKILGYVELACGIVSCEHPLEYFLEKNKKMDNDDYFSLVTDISISKLRKEMIICKTDKDMDAHIESYNLENKDNNIEKSSPYKRNVLEIFSSSFKYAYKKMPIPLITTSNVVDVLLSTMLFQYRINGIENPPWLKIINDAYDLHLIKHFQFCNNKKARKRNMHICDYQMYEEIRTCSLFLYLDSVFLNIAAQFSKYVIIQEYT</sequence>
<dbReference type="PANTHER" id="PTHR20916">
    <property type="entry name" value="CYSTEINE AND GLYCINE-RICH PROTEIN 2 BINDING PROTEIN"/>
    <property type="match status" value="1"/>
</dbReference>
<name>A0A024VFW6_PLAFA</name>
<organism evidence="1 2">
    <name type="scientific">Plasmodium falciparum FCH/4</name>
    <dbReference type="NCBI Taxonomy" id="1036724"/>
    <lineage>
        <taxon>Eukaryota</taxon>
        <taxon>Sar</taxon>
        <taxon>Alveolata</taxon>
        <taxon>Apicomplexa</taxon>
        <taxon>Aconoidasida</taxon>
        <taxon>Haemosporida</taxon>
        <taxon>Plasmodiidae</taxon>
        <taxon>Plasmodium</taxon>
        <taxon>Plasmodium (Laverania)</taxon>
    </lineage>
</organism>
<dbReference type="OrthoDB" id="10343571at2759"/>
<evidence type="ECO:0000313" key="2">
    <source>
        <dbReference type="Proteomes" id="UP000030656"/>
    </source>
</evidence>
<dbReference type="EMBL" id="KI928064">
    <property type="protein sequence ID" value="ETW27614.1"/>
    <property type="molecule type" value="Genomic_DNA"/>
</dbReference>
<dbReference type="PANTHER" id="PTHR20916:SF18">
    <property type="entry name" value="IPT_TIG DOMAIN-CONTAINING PROTEIN"/>
    <property type="match status" value="1"/>
</dbReference>
<gene>
    <name evidence="1" type="ORF">PFFCH_04898</name>
</gene>
<reference evidence="1 2" key="1">
    <citation type="submission" date="2013-02" db="EMBL/GenBank/DDBJ databases">
        <title>The Genome Annotation of Plasmodium falciparum FCH/4.</title>
        <authorList>
            <consortium name="The Broad Institute Genome Sequencing Platform"/>
            <consortium name="The Broad Institute Genome Sequencing Center for Infectious Disease"/>
            <person name="Neafsey D."/>
            <person name="Hoffman S."/>
            <person name="Volkman S."/>
            <person name="Rosenthal P."/>
            <person name="Walker B."/>
            <person name="Young S.K."/>
            <person name="Zeng Q."/>
            <person name="Gargeya S."/>
            <person name="Fitzgerald M."/>
            <person name="Haas B."/>
            <person name="Abouelleil A."/>
            <person name="Allen A.W."/>
            <person name="Alvarado L."/>
            <person name="Arachchi H.M."/>
            <person name="Berlin A.M."/>
            <person name="Chapman S.B."/>
            <person name="Gainer-Dewar J."/>
            <person name="Goldberg J."/>
            <person name="Griggs A."/>
            <person name="Gujja S."/>
            <person name="Hansen M."/>
            <person name="Howarth C."/>
            <person name="Imamovic A."/>
            <person name="Ireland A."/>
            <person name="Larimer J."/>
            <person name="McCowan C."/>
            <person name="Murphy C."/>
            <person name="Pearson M."/>
            <person name="Poon T.W."/>
            <person name="Priest M."/>
            <person name="Roberts A."/>
            <person name="Saif S."/>
            <person name="Shea T."/>
            <person name="Sisk P."/>
            <person name="Sykes S."/>
            <person name="Wortman J."/>
            <person name="Nusbaum C."/>
            <person name="Birren B."/>
        </authorList>
    </citation>
    <scope>NUCLEOTIDE SEQUENCE [LARGE SCALE GENOMIC DNA]</scope>
    <source>
        <strain evidence="1 2">FCH/4</strain>
    </source>
</reference>
<dbReference type="Proteomes" id="UP000030656">
    <property type="component" value="Unassembled WGS sequence"/>
</dbReference>
<reference evidence="1 2" key="2">
    <citation type="submission" date="2013-02" db="EMBL/GenBank/DDBJ databases">
        <title>The Genome Sequence of Plasmodium falciparum FCH/4.</title>
        <authorList>
            <consortium name="The Broad Institute Genome Sequencing Platform"/>
            <consortium name="The Broad Institute Genome Sequencing Center for Infectious Disease"/>
            <person name="Neafsey D."/>
            <person name="Cheeseman I."/>
            <person name="Volkman S."/>
            <person name="Adams J."/>
            <person name="Walker B."/>
            <person name="Young S.K."/>
            <person name="Zeng Q."/>
            <person name="Gargeya S."/>
            <person name="Fitzgerald M."/>
            <person name="Haas B."/>
            <person name="Abouelleil A."/>
            <person name="Alvarado L."/>
            <person name="Arachchi H.M."/>
            <person name="Berlin A.M."/>
            <person name="Chapman S.B."/>
            <person name="Dewar J."/>
            <person name="Goldberg J."/>
            <person name="Griggs A."/>
            <person name="Gujja S."/>
            <person name="Hansen M."/>
            <person name="Howarth C."/>
            <person name="Imamovic A."/>
            <person name="Larimer J."/>
            <person name="McCowan C."/>
            <person name="Murphy C."/>
            <person name="Neiman D."/>
            <person name="Pearson M."/>
            <person name="Priest M."/>
            <person name="Roberts A."/>
            <person name="Saif S."/>
            <person name="Shea T."/>
            <person name="Sisk P."/>
            <person name="Sykes S."/>
            <person name="Wortman J."/>
            <person name="Nusbaum C."/>
            <person name="Birren B."/>
        </authorList>
    </citation>
    <scope>NUCLEOTIDE SEQUENCE [LARGE SCALE GENOMIC DNA]</scope>
    <source>
        <strain evidence="1 2">FCH/4</strain>
    </source>
</reference>
<protein>
    <submittedName>
        <fullName evidence="1">Uncharacterized protein</fullName>
    </submittedName>
</protein>
<proteinExistence type="predicted"/>
<evidence type="ECO:0000313" key="1">
    <source>
        <dbReference type="EMBL" id="ETW27614.1"/>
    </source>
</evidence>
<accession>A0A024VFW6</accession>